<gene>
    <name evidence="3" type="ORF">cpu_17790</name>
</gene>
<dbReference type="Pfam" id="PF10080">
    <property type="entry name" value="FtrD-like"/>
    <property type="match status" value="1"/>
</dbReference>
<evidence type="ECO:0000259" key="2">
    <source>
        <dbReference type="Pfam" id="PF10080"/>
    </source>
</evidence>
<accession>A0A1L8CWN5</accession>
<keyword evidence="1" id="KW-0812">Transmembrane</keyword>
<evidence type="ECO:0000313" key="4">
    <source>
        <dbReference type="Proteomes" id="UP000187485"/>
    </source>
</evidence>
<name>A0A1L8CWN5_9THEO</name>
<dbReference type="InterPro" id="IPR018758">
    <property type="entry name" value="FtrD-like"/>
</dbReference>
<organism evidence="3 4">
    <name type="scientific">Carboxydothermus pertinax</name>
    <dbReference type="NCBI Taxonomy" id="870242"/>
    <lineage>
        <taxon>Bacteria</taxon>
        <taxon>Bacillati</taxon>
        <taxon>Bacillota</taxon>
        <taxon>Clostridia</taxon>
        <taxon>Thermoanaerobacterales</taxon>
        <taxon>Thermoanaerobacteraceae</taxon>
        <taxon>Carboxydothermus</taxon>
    </lineage>
</organism>
<dbReference type="STRING" id="870242.cpu_17790"/>
<dbReference type="AlphaFoldDB" id="A0A1L8CWN5"/>
<keyword evidence="4" id="KW-1185">Reference proteome</keyword>
<dbReference type="OrthoDB" id="1952410at2"/>
<keyword evidence="1" id="KW-1133">Transmembrane helix</keyword>
<sequence length="183" mass="20371">MSKKEEFLKQKNNTQKTLKIIIAVLGIAALGLILMLFLPGNKKKEGAYYASEINYSGQEIQMTDIQAVVNKEGKIEIPLEDVKKYGIVYVPYSPTKPLTAFFLSDGRLVVAVSICEPCQGYRFKIQDNALVCMTCGTRWSLLDDLKGIDGGCTAYPPAEIQYEVKDGKILVDKSIVDAWQPRV</sequence>
<reference evidence="4" key="1">
    <citation type="submission" date="2016-12" db="EMBL/GenBank/DDBJ databases">
        <title>Draft Genome Sequences od Carboxydothermus pertinax and islandicus, Hydrogenogenic Carboxydotrophic Bacteria.</title>
        <authorList>
            <person name="Fukuyama Y."/>
            <person name="Ohmae K."/>
            <person name="Yoneda Y."/>
            <person name="Yoshida T."/>
            <person name="Sako Y."/>
        </authorList>
    </citation>
    <scope>NUCLEOTIDE SEQUENCE [LARGE SCALE GENOMIC DNA]</scope>
    <source>
        <strain evidence="4">Ug1</strain>
    </source>
</reference>
<dbReference type="RefSeq" id="WP_075859708.1">
    <property type="nucleotide sequence ID" value="NZ_BDJK01000039.1"/>
</dbReference>
<proteinExistence type="predicted"/>
<comment type="caution">
    <text evidence="3">The sequence shown here is derived from an EMBL/GenBank/DDBJ whole genome shotgun (WGS) entry which is preliminary data.</text>
</comment>
<evidence type="ECO:0000256" key="1">
    <source>
        <dbReference type="SAM" id="Phobius"/>
    </source>
</evidence>
<feature type="transmembrane region" description="Helical" evidence="1">
    <location>
        <begin position="20"/>
        <end position="38"/>
    </location>
</feature>
<dbReference type="Proteomes" id="UP000187485">
    <property type="component" value="Unassembled WGS sequence"/>
</dbReference>
<feature type="domain" description="Membrane iron-sulfur containing protein FtrD-like" evidence="2">
    <location>
        <begin position="95"/>
        <end position="181"/>
    </location>
</feature>
<evidence type="ECO:0000313" key="3">
    <source>
        <dbReference type="EMBL" id="GAV23269.1"/>
    </source>
</evidence>
<dbReference type="EMBL" id="BDJK01000039">
    <property type="protein sequence ID" value="GAV23269.1"/>
    <property type="molecule type" value="Genomic_DNA"/>
</dbReference>
<protein>
    <recommendedName>
        <fullName evidence="2">Membrane iron-sulfur containing protein FtrD-like domain-containing protein</fullName>
    </recommendedName>
</protein>
<keyword evidence="1" id="KW-0472">Membrane</keyword>